<protein>
    <submittedName>
        <fullName evidence="2">GNAT family N-acetyltransferase</fullName>
    </submittedName>
</protein>
<proteinExistence type="predicted"/>
<sequence>MAVEGSDIAPWLEDIAALRIRVFRDFPYLYDGSYDYEREYLRTYAESDTAVCVLALDGDRVVGASTGMAMADETEEFRKPLEEAGHDTGSIFYCAESVLMPEYRGRGLYRAFFDEREAHARKSGKRLSVFCAVERPENHPLRPAGYQSLDPIWRRFGYQPMVGVSARFRWKDIDLAQETEKRLAFYQKWL</sequence>
<dbReference type="KEGG" id="paur:FGL86_01480"/>
<evidence type="ECO:0000313" key="2">
    <source>
        <dbReference type="EMBL" id="QEA40775.1"/>
    </source>
</evidence>
<dbReference type="CDD" id="cd04301">
    <property type="entry name" value="NAT_SF"/>
    <property type="match status" value="1"/>
</dbReference>
<accession>A0A5B8SZ58</accession>
<dbReference type="SUPFAM" id="SSF55729">
    <property type="entry name" value="Acyl-CoA N-acyltransferases (Nat)"/>
    <property type="match status" value="1"/>
</dbReference>
<feature type="domain" description="N-acetyltransferase" evidence="1">
    <location>
        <begin position="3"/>
        <end position="184"/>
    </location>
</feature>
<keyword evidence="2" id="KW-0808">Transferase</keyword>
<evidence type="ECO:0000259" key="1">
    <source>
        <dbReference type="PROSITE" id="PS51186"/>
    </source>
</evidence>
<dbReference type="Gene3D" id="3.40.630.30">
    <property type="match status" value="1"/>
</dbReference>
<gene>
    <name evidence="2" type="ORF">FGL86_01480</name>
</gene>
<dbReference type="OrthoDB" id="187903at2"/>
<dbReference type="PROSITE" id="PS51186">
    <property type="entry name" value="GNAT"/>
    <property type="match status" value="1"/>
</dbReference>
<dbReference type="InterPro" id="IPR000182">
    <property type="entry name" value="GNAT_dom"/>
</dbReference>
<dbReference type="Proteomes" id="UP000321272">
    <property type="component" value="Chromosome"/>
</dbReference>
<dbReference type="AlphaFoldDB" id="A0A5B8SZ58"/>
<organism evidence="2 3">
    <name type="scientific">Pistricoccus aurantiacus</name>
    <dbReference type="NCBI Taxonomy" id="1883414"/>
    <lineage>
        <taxon>Bacteria</taxon>
        <taxon>Pseudomonadati</taxon>
        <taxon>Pseudomonadota</taxon>
        <taxon>Gammaproteobacteria</taxon>
        <taxon>Oceanospirillales</taxon>
        <taxon>Halomonadaceae</taxon>
        <taxon>Pistricoccus</taxon>
    </lineage>
</organism>
<keyword evidence="3" id="KW-1185">Reference proteome</keyword>
<evidence type="ECO:0000313" key="3">
    <source>
        <dbReference type="Proteomes" id="UP000321272"/>
    </source>
</evidence>
<dbReference type="Pfam" id="PF00583">
    <property type="entry name" value="Acetyltransf_1"/>
    <property type="match status" value="1"/>
</dbReference>
<name>A0A5B8SZ58_9GAMM</name>
<reference evidence="2 3" key="1">
    <citation type="submission" date="2019-06" db="EMBL/GenBank/DDBJ databases">
        <title>Genome analyses of bacteria isolated from kimchi.</title>
        <authorList>
            <person name="Lee S."/>
            <person name="Ahn S."/>
            <person name="Roh S."/>
        </authorList>
    </citation>
    <scope>NUCLEOTIDE SEQUENCE [LARGE SCALE GENOMIC DNA]</scope>
    <source>
        <strain evidence="2 3">CBA4606</strain>
    </source>
</reference>
<dbReference type="InterPro" id="IPR016181">
    <property type="entry name" value="Acyl_CoA_acyltransferase"/>
</dbReference>
<dbReference type="EMBL" id="CP042382">
    <property type="protein sequence ID" value="QEA40775.1"/>
    <property type="molecule type" value="Genomic_DNA"/>
</dbReference>
<dbReference type="GO" id="GO:0016747">
    <property type="term" value="F:acyltransferase activity, transferring groups other than amino-acyl groups"/>
    <property type="evidence" value="ECO:0007669"/>
    <property type="project" value="InterPro"/>
</dbReference>